<dbReference type="InterPro" id="IPR003593">
    <property type="entry name" value="AAA+_ATPase"/>
</dbReference>
<reference evidence="8 9" key="1">
    <citation type="submission" date="2018-06" db="EMBL/GenBank/DDBJ databases">
        <authorList>
            <consortium name="Pathogen Informatics"/>
            <person name="Doyle S."/>
        </authorList>
    </citation>
    <scope>NUCLEOTIDE SEQUENCE [LARGE SCALE GENOMIC DNA]</scope>
    <source>
        <strain evidence="8 9">NCTC13093</strain>
    </source>
</reference>
<dbReference type="Gene3D" id="1.10.8.60">
    <property type="match status" value="1"/>
</dbReference>
<evidence type="ECO:0000256" key="4">
    <source>
        <dbReference type="ARBA" id="ARBA00022705"/>
    </source>
</evidence>
<dbReference type="CDD" id="cd18139">
    <property type="entry name" value="HLD_clamp_RarA"/>
    <property type="match status" value="1"/>
</dbReference>
<dbReference type="SUPFAM" id="SSF48019">
    <property type="entry name" value="post-AAA+ oligomerization domain-like"/>
    <property type="match status" value="1"/>
</dbReference>
<dbReference type="FunFam" id="3.40.50.300:FF:000137">
    <property type="entry name" value="Replication-associated recombination protein A"/>
    <property type="match status" value="1"/>
</dbReference>
<comment type="similarity">
    <text evidence="2">Belongs to the AAA ATPase family. RarA/MGS1/WRNIP1 subfamily.</text>
</comment>
<evidence type="ECO:0000256" key="6">
    <source>
        <dbReference type="ARBA" id="ARBA00022840"/>
    </source>
</evidence>
<dbReference type="PANTHER" id="PTHR13779:SF7">
    <property type="entry name" value="ATPASE WRNIP1"/>
    <property type="match status" value="1"/>
</dbReference>
<dbReference type="GO" id="GO:0016887">
    <property type="term" value="F:ATP hydrolysis activity"/>
    <property type="evidence" value="ECO:0007669"/>
    <property type="project" value="InterPro"/>
</dbReference>
<dbReference type="InterPro" id="IPR003959">
    <property type="entry name" value="ATPase_AAA_core"/>
</dbReference>
<evidence type="ECO:0000256" key="5">
    <source>
        <dbReference type="ARBA" id="ARBA00022741"/>
    </source>
</evidence>
<dbReference type="GO" id="GO:0006261">
    <property type="term" value="P:DNA-templated DNA replication"/>
    <property type="evidence" value="ECO:0007669"/>
    <property type="project" value="TreeGrafter"/>
</dbReference>
<dbReference type="Pfam" id="PF00004">
    <property type="entry name" value="AAA"/>
    <property type="match status" value="1"/>
</dbReference>
<dbReference type="GO" id="GO:0008047">
    <property type="term" value="F:enzyme activator activity"/>
    <property type="evidence" value="ECO:0007669"/>
    <property type="project" value="TreeGrafter"/>
</dbReference>
<dbReference type="FunFam" id="1.20.272.10:FF:000001">
    <property type="entry name" value="Putative AAA family ATPase"/>
    <property type="match status" value="1"/>
</dbReference>
<dbReference type="Gene3D" id="1.20.272.10">
    <property type="match status" value="1"/>
</dbReference>
<name>A0A2X0V611_9GAMM</name>
<evidence type="ECO:0000313" key="8">
    <source>
        <dbReference type="EMBL" id="SPT68741.1"/>
    </source>
</evidence>
<dbReference type="Proteomes" id="UP000250086">
    <property type="component" value="Unassembled WGS sequence"/>
</dbReference>
<keyword evidence="5" id="KW-0547">Nucleotide-binding</keyword>
<dbReference type="GO" id="GO:0017116">
    <property type="term" value="F:single-stranded DNA helicase activity"/>
    <property type="evidence" value="ECO:0007669"/>
    <property type="project" value="TreeGrafter"/>
</dbReference>
<evidence type="ECO:0000256" key="2">
    <source>
        <dbReference type="ARBA" id="ARBA00008959"/>
    </source>
</evidence>
<keyword evidence="4" id="KW-0235">DNA replication</keyword>
<dbReference type="Gene3D" id="1.10.3710.10">
    <property type="entry name" value="DNA polymerase III clamp loader subunits, C-terminal domain"/>
    <property type="match status" value="1"/>
</dbReference>
<dbReference type="Pfam" id="PF16193">
    <property type="entry name" value="AAA_assoc_2"/>
    <property type="match status" value="1"/>
</dbReference>
<dbReference type="CDD" id="cd00009">
    <property type="entry name" value="AAA"/>
    <property type="match status" value="1"/>
</dbReference>
<dbReference type="Pfam" id="PF12002">
    <property type="entry name" value="MgsA_C"/>
    <property type="match status" value="1"/>
</dbReference>
<dbReference type="AlphaFoldDB" id="A0A2X0V611"/>
<dbReference type="InterPro" id="IPR008921">
    <property type="entry name" value="DNA_pol3_clamp-load_cplx_C"/>
</dbReference>
<dbReference type="InterPro" id="IPR027417">
    <property type="entry name" value="P-loop_NTPase"/>
</dbReference>
<proteinExistence type="inferred from homology"/>
<dbReference type="EMBL" id="UAPV01000001">
    <property type="protein sequence ID" value="SPT68741.1"/>
    <property type="molecule type" value="Genomic_DNA"/>
</dbReference>
<accession>A0A2X0V611</accession>
<keyword evidence="6" id="KW-0067">ATP-binding</keyword>
<dbReference type="InterPro" id="IPR032423">
    <property type="entry name" value="AAA_assoc_2"/>
</dbReference>
<protein>
    <recommendedName>
        <fullName evidence="3">Replication-associated recombination protein A</fullName>
    </recommendedName>
</protein>
<dbReference type="SUPFAM" id="SSF52540">
    <property type="entry name" value="P-loop containing nucleoside triphosphate hydrolases"/>
    <property type="match status" value="1"/>
</dbReference>
<dbReference type="GO" id="GO:0003677">
    <property type="term" value="F:DNA binding"/>
    <property type="evidence" value="ECO:0007669"/>
    <property type="project" value="InterPro"/>
</dbReference>
<organism evidence="8 9">
    <name type="scientific">Anaerobiospirillum thomasii</name>
    <dbReference type="NCBI Taxonomy" id="179995"/>
    <lineage>
        <taxon>Bacteria</taxon>
        <taxon>Pseudomonadati</taxon>
        <taxon>Pseudomonadota</taxon>
        <taxon>Gammaproteobacteria</taxon>
        <taxon>Aeromonadales</taxon>
        <taxon>Succinivibrionaceae</taxon>
        <taxon>Anaerobiospirillum</taxon>
    </lineage>
</organism>
<sequence>MTDDLFAALDLQMHEQQEQMESSDTAYDAFAPLASRLRPANLDEYIGQSHLVGKGRPLYEALAHKSCYSMILWGPPGVGKTTLALIIAKATDAYLEKISAVTSGIKDIREAIDKAIKRRALGRRTVLFVDEVHRFNKSQQDAFLPHIENGTVIFIGATTENPSFEVNKALLSRARVYVLKKLQSSDLNRLIDLALTKKEGLLDKNLKLDDKVREALIELSGGDARHLLNILEMSADLAVTQDDGSHLLTVSMVGAVAGQRPVSYDKGGDSFYELISAFHKSVRGSAPDAALYWMARMFSAGCDPLYVARRLLAIATEDVGLADPKAMGIALNAYDIYKRVGDAEGLRAIAEAAVYLSLAPKSNSLYRAFNQAMEDAKNLPDYDVPMYLRNAPTALMEKLGYKEGYRYAHDYEGGYAAAECFMPEKLDGRVYYRPSDRGFEIKIAEKIAYLKGRDERESDRRYSKEHAQKAMAALKARGIDNDM</sequence>
<evidence type="ECO:0000259" key="7">
    <source>
        <dbReference type="SMART" id="SM00382"/>
    </source>
</evidence>
<gene>
    <name evidence="8" type="primary">rarA</name>
    <name evidence="8" type="ORF">NCTC13093_00075</name>
</gene>
<dbReference type="SMART" id="SM00382">
    <property type="entry name" value="AAA"/>
    <property type="match status" value="1"/>
</dbReference>
<dbReference type="InterPro" id="IPR051314">
    <property type="entry name" value="AAA_ATPase_RarA/MGS1/WRNIP1"/>
</dbReference>
<dbReference type="Gene3D" id="3.40.50.300">
    <property type="entry name" value="P-loop containing nucleotide triphosphate hydrolases"/>
    <property type="match status" value="1"/>
</dbReference>
<dbReference type="GO" id="GO:0005524">
    <property type="term" value="F:ATP binding"/>
    <property type="evidence" value="ECO:0007669"/>
    <property type="project" value="UniProtKB-KW"/>
</dbReference>
<evidence type="ECO:0000313" key="9">
    <source>
        <dbReference type="Proteomes" id="UP000250086"/>
    </source>
</evidence>
<dbReference type="GO" id="GO:0000731">
    <property type="term" value="P:DNA synthesis involved in DNA repair"/>
    <property type="evidence" value="ECO:0007669"/>
    <property type="project" value="TreeGrafter"/>
</dbReference>
<dbReference type="InterPro" id="IPR021886">
    <property type="entry name" value="MgsA_C"/>
</dbReference>
<keyword evidence="9" id="KW-1185">Reference proteome</keyword>
<evidence type="ECO:0000256" key="1">
    <source>
        <dbReference type="ARBA" id="ARBA00002393"/>
    </source>
</evidence>
<comment type="function">
    <text evidence="1">DNA-dependent ATPase that plays important roles in cellular responses to stalled DNA replication processes.</text>
</comment>
<feature type="domain" description="AAA+ ATPase" evidence="7">
    <location>
        <begin position="66"/>
        <end position="182"/>
    </location>
</feature>
<evidence type="ECO:0000256" key="3">
    <source>
        <dbReference type="ARBA" id="ARBA00020776"/>
    </source>
</evidence>
<dbReference type="PANTHER" id="PTHR13779">
    <property type="entry name" value="WERNER HELICASE-INTERACTING PROTEIN 1 FAMILY MEMBER"/>
    <property type="match status" value="1"/>
</dbReference>